<feature type="compositionally biased region" description="Basic and acidic residues" evidence="1">
    <location>
        <begin position="303"/>
        <end position="324"/>
    </location>
</feature>
<evidence type="ECO:0000256" key="1">
    <source>
        <dbReference type="SAM" id="MobiDB-lite"/>
    </source>
</evidence>
<accession>A0ABY8WE81</accession>
<name>A0ABY8WE81_9ACTN</name>
<dbReference type="RefSeq" id="WP_284917470.1">
    <property type="nucleotide sequence ID" value="NZ_CP126980.1"/>
</dbReference>
<dbReference type="Proteomes" id="UP001240150">
    <property type="component" value="Chromosome"/>
</dbReference>
<evidence type="ECO:0000313" key="3">
    <source>
        <dbReference type="EMBL" id="WIM96176.1"/>
    </source>
</evidence>
<dbReference type="EMBL" id="CP126980">
    <property type="protein sequence ID" value="WIM96176.1"/>
    <property type="molecule type" value="Genomic_DNA"/>
</dbReference>
<feature type="signal peptide" evidence="2">
    <location>
        <begin position="1"/>
        <end position="26"/>
    </location>
</feature>
<protein>
    <submittedName>
        <fullName evidence="3">Uncharacterized protein</fullName>
    </submittedName>
</protein>
<gene>
    <name evidence="3" type="ORF">ACTOB_008343</name>
</gene>
<feature type="region of interest" description="Disordered" evidence="1">
    <location>
        <begin position="224"/>
        <end position="324"/>
    </location>
</feature>
<keyword evidence="4" id="KW-1185">Reference proteome</keyword>
<feature type="chain" id="PRO_5046212287" evidence="2">
    <location>
        <begin position="27"/>
        <end position="324"/>
    </location>
</feature>
<feature type="compositionally biased region" description="Low complexity" evidence="1">
    <location>
        <begin position="229"/>
        <end position="293"/>
    </location>
</feature>
<evidence type="ECO:0000313" key="4">
    <source>
        <dbReference type="Proteomes" id="UP001240150"/>
    </source>
</evidence>
<keyword evidence="2" id="KW-0732">Signal</keyword>
<organism evidence="3 4">
    <name type="scientific">Actinoplanes oblitus</name>
    <dbReference type="NCBI Taxonomy" id="3040509"/>
    <lineage>
        <taxon>Bacteria</taxon>
        <taxon>Bacillati</taxon>
        <taxon>Actinomycetota</taxon>
        <taxon>Actinomycetes</taxon>
        <taxon>Micromonosporales</taxon>
        <taxon>Micromonosporaceae</taxon>
        <taxon>Actinoplanes</taxon>
    </lineage>
</organism>
<sequence length="324" mass="32758">MRKLWYAGAGMIAGGFLLFGAAPAQADDTSPDPISSVAPYADPLGDVLAKTNGLRLSSPVGTDPLGRAPLVTVDQDGQRLFPIRPGQNDIAGHSLSKAQRPARQESGDTDRRALPAADVIGGSFHNSPGDRFAGSLQGVPFTDANTGAARLPLLGRLPIVGGLLPDGSRTMMGGSPALESASSEYPLLDDLDGDLSVRGLPKRLPNSNRAALAGLPLGGSPVTPADLLPEAAPTASPYASAPARPGLASPPAAVAPSEAPASELPASEAPASVAPSASVAPPVAVTPSAPVTPYTKAAGPRSKAGDPRSKVDDPRLLEEPLDRN</sequence>
<proteinExistence type="predicted"/>
<reference evidence="3 4" key="1">
    <citation type="submission" date="2023-06" db="EMBL/GenBank/DDBJ databases">
        <authorList>
            <person name="Yushchuk O."/>
            <person name="Binda E."/>
            <person name="Ruckert-Reed C."/>
            <person name="Fedorenko V."/>
            <person name="Kalinowski J."/>
            <person name="Marinelli F."/>
        </authorList>
    </citation>
    <scope>NUCLEOTIDE SEQUENCE [LARGE SCALE GENOMIC DNA]</scope>
    <source>
        <strain evidence="3 4">NRRL 3884</strain>
    </source>
</reference>
<evidence type="ECO:0000256" key="2">
    <source>
        <dbReference type="SAM" id="SignalP"/>
    </source>
</evidence>
<feature type="region of interest" description="Disordered" evidence="1">
    <location>
        <begin position="83"/>
        <end position="110"/>
    </location>
</feature>